<proteinExistence type="predicted"/>
<feature type="transmembrane region" description="Helical" evidence="1">
    <location>
        <begin position="20"/>
        <end position="42"/>
    </location>
</feature>
<dbReference type="AlphaFoldDB" id="A0A382ZYW0"/>
<keyword evidence="1" id="KW-0812">Transmembrane</keyword>
<evidence type="ECO:0000313" key="2">
    <source>
        <dbReference type="EMBL" id="SVE00480.1"/>
    </source>
</evidence>
<evidence type="ECO:0000256" key="1">
    <source>
        <dbReference type="SAM" id="Phobius"/>
    </source>
</evidence>
<accession>A0A382ZYW0</accession>
<gene>
    <name evidence="2" type="ORF">METZ01_LOCUS453334</name>
</gene>
<keyword evidence="1" id="KW-0472">Membrane</keyword>
<feature type="non-terminal residue" evidence="2">
    <location>
        <position position="1"/>
    </location>
</feature>
<name>A0A382ZYW0_9ZZZZ</name>
<keyword evidence="1" id="KW-1133">Transmembrane helix</keyword>
<organism evidence="2">
    <name type="scientific">marine metagenome</name>
    <dbReference type="NCBI Taxonomy" id="408172"/>
    <lineage>
        <taxon>unclassified sequences</taxon>
        <taxon>metagenomes</taxon>
        <taxon>ecological metagenomes</taxon>
    </lineage>
</organism>
<dbReference type="EMBL" id="UINC01187649">
    <property type="protein sequence ID" value="SVE00480.1"/>
    <property type="molecule type" value="Genomic_DNA"/>
</dbReference>
<reference evidence="2" key="1">
    <citation type="submission" date="2018-05" db="EMBL/GenBank/DDBJ databases">
        <authorList>
            <person name="Lanie J.A."/>
            <person name="Ng W.-L."/>
            <person name="Kazmierczak K.M."/>
            <person name="Andrzejewski T.M."/>
            <person name="Davidsen T.M."/>
            <person name="Wayne K.J."/>
            <person name="Tettelin H."/>
            <person name="Glass J.I."/>
            <person name="Rusch D."/>
            <person name="Podicherti R."/>
            <person name="Tsui H.-C.T."/>
            <person name="Winkler M.E."/>
        </authorList>
    </citation>
    <scope>NUCLEOTIDE SEQUENCE</scope>
</reference>
<sequence>IRAIIEVSVVFFGWLLGGTAGLGTIIFALGIGPAVAVGIYFVNKNFK</sequence>
<protein>
    <submittedName>
        <fullName evidence="2">Uncharacterized protein</fullName>
    </submittedName>
</protein>